<feature type="signal peptide" evidence="16">
    <location>
        <begin position="1"/>
        <end position="20"/>
    </location>
</feature>
<dbReference type="PROSITE" id="PS51257">
    <property type="entry name" value="PROKAR_LIPOPROTEIN"/>
    <property type="match status" value="1"/>
</dbReference>
<dbReference type="GeneTree" id="ENSGT00940000159207"/>
<evidence type="ECO:0000256" key="2">
    <source>
        <dbReference type="ARBA" id="ARBA00022473"/>
    </source>
</evidence>
<dbReference type="FunFam" id="2.170.16.10:FF:000001">
    <property type="entry name" value="Indian hedgehog"/>
    <property type="match status" value="1"/>
</dbReference>
<keyword evidence="15" id="KW-0333">Golgi apparatus</keyword>
<keyword evidence="2 15" id="KW-0217">Developmental protein</keyword>
<dbReference type="InterPro" id="IPR003586">
    <property type="entry name" value="Hint_dom_C"/>
</dbReference>
<keyword evidence="7 15" id="KW-0732">Signal</keyword>
<evidence type="ECO:0000256" key="15">
    <source>
        <dbReference type="RuleBase" id="RU280812"/>
    </source>
</evidence>
<dbReference type="Pfam" id="PF01085">
    <property type="entry name" value="HH_signal"/>
    <property type="match status" value="1"/>
</dbReference>
<feature type="domain" description="Hint" evidence="18">
    <location>
        <begin position="195"/>
        <end position="303"/>
    </location>
</feature>
<dbReference type="Proteomes" id="UP000007875">
    <property type="component" value="Unassembled WGS sequence"/>
</dbReference>
<evidence type="ECO:0000256" key="12">
    <source>
        <dbReference type="ARBA" id="ARBA00023139"/>
    </source>
</evidence>
<dbReference type="PANTHER" id="PTHR11889:SF31">
    <property type="entry name" value="PROTEIN HEDGEHOG"/>
    <property type="match status" value="1"/>
</dbReference>
<keyword evidence="9 15" id="KW-0068">Autocatalytic cleavage</keyword>
<dbReference type="GO" id="GO:0001708">
    <property type="term" value="P:cell fate specification"/>
    <property type="evidence" value="ECO:0007669"/>
    <property type="project" value="TreeGrafter"/>
</dbReference>
<keyword evidence="11 15" id="KW-0472">Membrane</keyword>
<dbReference type="InterPro" id="IPR036844">
    <property type="entry name" value="Hint_dom_sf"/>
</dbReference>
<dbReference type="PANTHER" id="PTHR11889">
    <property type="entry name" value="HEDGEHOG"/>
    <property type="match status" value="1"/>
</dbReference>
<dbReference type="InterPro" id="IPR050387">
    <property type="entry name" value="Hedgehog_Signaling"/>
</dbReference>
<evidence type="ECO:0000256" key="6">
    <source>
        <dbReference type="ARBA" id="ARBA00022723"/>
    </source>
</evidence>
<dbReference type="Ensembl" id="ENSCSAVT00000017234.1">
    <property type="protein sequence ID" value="ENSCSAVP00000017051.1"/>
    <property type="gene ID" value="ENSCSAVG00000010030.1"/>
</dbReference>
<comment type="subcellular location">
    <molecule>Sonic hedgehog protein</molecule>
    <subcellularLocation>
        <location evidence="15">Endoplasmic reticulum membrane</location>
    </subcellularLocation>
    <subcellularLocation>
        <location evidence="15">Golgi apparatus membrane</location>
    </subcellularLocation>
</comment>
<evidence type="ECO:0000256" key="8">
    <source>
        <dbReference type="ARBA" id="ARBA00022801"/>
    </source>
</evidence>
<evidence type="ECO:0000256" key="1">
    <source>
        <dbReference type="ARBA" id="ARBA00010649"/>
    </source>
</evidence>
<evidence type="ECO:0000313" key="20">
    <source>
        <dbReference type="Proteomes" id="UP000007875"/>
    </source>
</evidence>
<reference evidence="19" key="2">
    <citation type="submission" date="2025-08" db="UniProtKB">
        <authorList>
            <consortium name="Ensembl"/>
        </authorList>
    </citation>
    <scope>IDENTIFICATION</scope>
</reference>
<evidence type="ECO:0000259" key="18">
    <source>
        <dbReference type="SMART" id="SM00306"/>
    </source>
</evidence>
<dbReference type="SUPFAM" id="SSF51294">
    <property type="entry name" value="Hedgehog/intein (Hint) domain"/>
    <property type="match status" value="1"/>
</dbReference>
<dbReference type="GO" id="GO:0010468">
    <property type="term" value="P:regulation of gene expression"/>
    <property type="evidence" value="ECO:0007669"/>
    <property type="project" value="TreeGrafter"/>
</dbReference>
<evidence type="ECO:0000256" key="7">
    <source>
        <dbReference type="ARBA" id="ARBA00022729"/>
    </source>
</evidence>
<keyword evidence="5" id="KW-0808">Transferase</keyword>
<dbReference type="SUPFAM" id="SSF55166">
    <property type="entry name" value="Hedgehog/DD-peptidase"/>
    <property type="match status" value="1"/>
</dbReference>
<dbReference type="GO" id="GO:0007224">
    <property type="term" value="P:smoothened signaling pathway"/>
    <property type="evidence" value="ECO:0007669"/>
    <property type="project" value="TreeGrafter"/>
</dbReference>
<comment type="subunit">
    <text evidence="14">Multimer.</text>
</comment>
<dbReference type="GO" id="GO:0005886">
    <property type="term" value="C:plasma membrane"/>
    <property type="evidence" value="ECO:0007669"/>
    <property type="project" value="UniProtKB-SubCell"/>
</dbReference>
<evidence type="ECO:0000256" key="16">
    <source>
        <dbReference type="SAM" id="SignalP"/>
    </source>
</evidence>
<keyword evidence="12" id="KW-0564">Palmitate</keyword>
<organism evidence="19 20">
    <name type="scientific">Ciona savignyi</name>
    <name type="common">Pacific transparent sea squirt</name>
    <dbReference type="NCBI Taxonomy" id="51511"/>
    <lineage>
        <taxon>Eukaryota</taxon>
        <taxon>Metazoa</taxon>
        <taxon>Chordata</taxon>
        <taxon>Tunicata</taxon>
        <taxon>Ascidiacea</taxon>
        <taxon>Phlebobranchia</taxon>
        <taxon>Cionidae</taxon>
        <taxon>Ciona</taxon>
    </lineage>
</organism>
<evidence type="ECO:0000256" key="9">
    <source>
        <dbReference type="ARBA" id="ARBA00022813"/>
    </source>
</evidence>
<dbReference type="InterPro" id="IPR001657">
    <property type="entry name" value="Hedgehog"/>
</dbReference>
<dbReference type="eggNOG" id="KOG3638">
    <property type="taxonomic scope" value="Eukaryota"/>
</dbReference>
<dbReference type="GO" id="GO:0005113">
    <property type="term" value="F:patched binding"/>
    <property type="evidence" value="ECO:0007669"/>
    <property type="project" value="TreeGrafter"/>
</dbReference>
<evidence type="ECO:0000256" key="14">
    <source>
        <dbReference type="ARBA" id="ARBA00034131"/>
    </source>
</evidence>
<evidence type="ECO:0000313" key="19">
    <source>
        <dbReference type="Ensembl" id="ENSCSAVP00000017051.1"/>
    </source>
</evidence>
<reference evidence="20" key="1">
    <citation type="submission" date="2003-08" db="EMBL/GenBank/DDBJ databases">
        <authorList>
            <person name="Birren B."/>
            <person name="Nusbaum C."/>
            <person name="Abebe A."/>
            <person name="Abouelleil A."/>
            <person name="Adekoya E."/>
            <person name="Ait-zahra M."/>
            <person name="Allen N."/>
            <person name="Allen T."/>
            <person name="An P."/>
            <person name="Anderson M."/>
            <person name="Anderson S."/>
            <person name="Arachchi H."/>
            <person name="Armbruster J."/>
            <person name="Bachantsang P."/>
            <person name="Baldwin J."/>
            <person name="Barry A."/>
            <person name="Bayul T."/>
            <person name="Blitshsteyn B."/>
            <person name="Bloom T."/>
            <person name="Blye J."/>
            <person name="Boguslavskiy L."/>
            <person name="Borowsky M."/>
            <person name="Boukhgalter B."/>
            <person name="Brunache A."/>
            <person name="Butler J."/>
            <person name="Calixte N."/>
            <person name="Calvo S."/>
            <person name="Camarata J."/>
            <person name="Campo K."/>
            <person name="Chang J."/>
            <person name="Cheshatsang Y."/>
            <person name="Citroen M."/>
            <person name="Collymore A."/>
            <person name="Considine T."/>
            <person name="Cook A."/>
            <person name="Cooke P."/>
            <person name="Corum B."/>
            <person name="Cuomo C."/>
            <person name="David R."/>
            <person name="Dawoe T."/>
            <person name="Degray S."/>
            <person name="Dodge S."/>
            <person name="Dooley K."/>
            <person name="Dorje P."/>
            <person name="Dorjee K."/>
            <person name="Dorris L."/>
            <person name="Duffey N."/>
            <person name="Dupes A."/>
            <person name="Elkins T."/>
            <person name="Engels R."/>
            <person name="Erickson J."/>
            <person name="Farina A."/>
            <person name="Faro S."/>
            <person name="Ferreira P."/>
            <person name="Fischer H."/>
            <person name="Fitzgerald M."/>
            <person name="Foley K."/>
            <person name="Gage D."/>
            <person name="Galagan J."/>
            <person name="Gearin G."/>
            <person name="Gnerre S."/>
            <person name="Gnirke A."/>
            <person name="Goyette A."/>
            <person name="Graham J."/>
            <person name="Grandbois E."/>
            <person name="Gyaltsen K."/>
            <person name="Hafez N."/>
            <person name="Hagopian D."/>
            <person name="Hagos B."/>
            <person name="Hall J."/>
            <person name="Hatcher B."/>
            <person name="Heller A."/>
            <person name="Higgins H."/>
            <person name="Honan T."/>
            <person name="Horn A."/>
            <person name="Houde N."/>
            <person name="Hughes L."/>
            <person name="Hulme W."/>
            <person name="Husby E."/>
            <person name="Iliev I."/>
            <person name="Jaffe D."/>
            <person name="Jones C."/>
            <person name="Kamal M."/>
            <person name="Kamat A."/>
            <person name="Kamvysselis M."/>
            <person name="Karlsson E."/>
            <person name="Kells C."/>
            <person name="Kieu A."/>
            <person name="Kisner P."/>
            <person name="Kodira C."/>
            <person name="Kulbokas E."/>
            <person name="Labutti K."/>
            <person name="Lama D."/>
            <person name="Landers T."/>
            <person name="Leger J."/>
            <person name="Levine S."/>
            <person name="Lewis D."/>
            <person name="Lewis T."/>
            <person name="Lindblad-toh K."/>
            <person name="Liu X."/>
            <person name="Lokyitsang T."/>
            <person name="Lokyitsang Y."/>
            <person name="Lucien O."/>
            <person name="Lui A."/>
            <person name="Ma L.J."/>
            <person name="Mabbitt R."/>
            <person name="Macdonald J."/>
            <person name="Maclean C."/>
            <person name="Major J."/>
            <person name="Manning J."/>
            <person name="Marabella R."/>
            <person name="Maru K."/>
            <person name="Matthews C."/>
            <person name="Mauceli E."/>
            <person name="Mccarthy M."/>
            <person name="Mcdonough S."/>
            <person name="Mcghee T."/>
            <person name="Meldrim J."/>
            <person name="Meneus L."/>
            <person name="Mesirov J."/>
            <person name="Mihalev A."/>
            <person name="Mihova T."/>
            <person name="Mikkelsen T."/>
            <person name="Mlenga V."/>
            <person name="Moru K."/>
            <person name="Mozes J."/>
            <person name="Mulrain L."/>
            <person name="Munson G."/>
            <person name="Naylor J."/>
            <person name="Newes C."/>
            <person name="Nguyen C."/>
            <person name="Nguyen N."/>
            <person name="Nguyen T."/>
            <person name="Nicol R."/>
            <person name="Nielsen C."/>
            <person name="Nizzari M."/>
            <person name="Norbu C."/>
            <person name="Norbu N."/>
            <person name="O'donnell P."/>
            <person name="Okoawo O."/>
            <person name="O'leary S."/>
            <person name="Omotosho B."/>
            <person name="O'neill K."/>
            <person name="Osman S."/>
            <person name="Parker S."/>
            <person name="Perrin D."/>
            <person name="Phunkhang P."/>
            <person name="Piqani B."/>
            <person name="Purcell S."/>
            <person name="Rachupka T."/>
            <person name="Ramasamy U."/>
            <person name="Rameau R."/>
            <person name="Ray V."/>
            <person name="Raymond C."/>
            <person name="Retta R."/>
            <person name="Richardson S."/>
            <person name="Rise C."/>
            <person name="Rodriguez J."/>
            <person name="Rogers J."/>
            <person name="Rogov P."/>
            <person name="Rutman M."/>
            <person name="Schupbach R."/>
            <person name="Seaman C."/>
            <person name="Settipalli S."/>
            <person name="Sharpe T."/>
            <person name="Sheridan J."/>
            <person name="Sherpa N."/>
            <person name="Shi J."/>
            <person name="Smirnov S."/>
            <person name="Smith C."/>
            <person name="Sougnez C."/>
            <person name="Spencer B."/>
            <person name="Stalker J."/>
            <person name="Stange-thomann N."/>
            <person name="Stavropoulos S."/>
            <person name="Stetson K."/>
            <person name="Stone C."/>
            <person name="Stone S."/>
            <person name="Stubbs M."/>
            <person name="Talamas J."/>
            <person name="Tchuinga P."/>
            <person name="Tenzing P."/>
            <person name="Tesfaye S."/>
            <person name="Theodore J."/>
            <person name="Thoulutsang Y."/>
            <person name="Topham K."/>
            <person name="Towey S."/>
            <person name="Tsamla T."/>
            <person name="Tsomo N."/>
            <person name="Vallee D."/>
            <person name="Vassiliev H."/>
            <person name="Venkataraman V."/>
            <person name="Vinson J."/>
            <person name="Vo A."/>
            <person name="Wade C."/>
            <person name="Wang S."/>
            <person name="Wangchuk T."/>
            <person name="Wangdi T."/>
            <person name="Whittaker C."/>
            <person name="Wilkinson J."/>
            <person name="Wu Y."/>
            <person name="Wyman D."/>
            <person name="Yadav S."/>
            <person name="Yang S."/>
            <person name="Yang X."/>
            <person name="Yeager S."/>
            <person name="Yee E."/>
            <person name="Young G."/>
            <person name="Zainoun J."/>
            <person name="Zembeck L."/>
            <person name="Zimmer A."/>
            <person name="Zody M."/>
            <person name="Lander E."/>
        </authorList>
    </citation>
    <scope>NUCLEOTIDE SEQUENCE [LARGE SCALE GENOMIC DNA]</scope>
</reference>
<evidence type="ECO:0000256" key="10">
    <source>
        <dbReference type="ARBA" id="ARBA00022837"/>
    </source>
</evidence>
<comment type="function">
    <molecule>Protein hedgehog N-product</molecule>
    <text evidence="15">The dually lipidated hedgehog protein N-product is a morphogen which is essential for a variety of patterning events during development.</text>
</comment>
<dbReference type="Gene3D" id="2.170.16.10">
    <property type="entry name" value="Hedgehog/Intein (Hint) domain"/>
    <property type="match status" value="1"/>
</dbReference>
<keyword evidence="6" id="KW-0479">Metal-binding</keyword>
<keyword evidence="13" id="KW-0449">Lipoprotein</keyword>
<feature type="chain" id="PRO_5005683162" description="Hedgehog protein" evidence="16">
    <location>
        <begin position="21"/>
        <end position="401"/>
    </location>
</feature>
<comment type="similarity">
    <text evidence="1 15">Belongs to the hedgehog family.</text>
</comment>
<dbReference type="CDD" id="cd00081">
    <property type="entry name" value="Hint"/>
    <property type="match status" value="1"/>
</dbReference>
<dbReference type="Pfam" id="PF01079">
    <property type="entry name" value="Hint"/>
    <property type="match status" value="1"/>
</dbReference>
<dbReference type="AlphaFoldDB" id="H2ZHI5"/>
<evidence type="ECO:0000256" key="11">
    <source>
        <dbReference type="ARBA" id="ARBA00023136"/>
    </source>
</evidence>
<dbReference type="InterPro" id="IPR000320">
    <property type="entry name" value="Hedgehog_signalling_dom"/>
</dbReference>
<dbReference type="HOGENOM" id="CLU_034686_0_0_1"/>
<dbReference type="FunFam" id="3.30.1380.10:FF:000005">
    <property type="entry name" value="Sonic hedgehog signaling molecule"/>
    <property type="match status" value="1"/>
</dbReference>
<dbReference type="SMART" id="SM00305">
    <property type="entry name" value="HintC"/>
    <property type="match status" value="1"/>
</dbReference>
<keyword evidence="8 15" id="KW-0378">Hydrolase</keyword>
<dbReference type="SMART" id="SM00306">
    <property type="entry name" value="HintN"/>
    <property type="match status" value="1"/>
</dbReference>
<keyword evidence="3 15" id="KW-1003">Cell membrane</keyword>
<protein>
    <recommendedName>
        <fullName evidence="15">Hedgehog protein</fullName>
    </recommendedName>
</protein>
<dbReference type="GO" id="GO:0000139">
    <property type="term" value="C:Golgi membrane"/>
    <property type="evidence" value="ECO:0007669"/>
    <property type="project" value="UniProtKB-SubCell"/>
</dbReference>
<dbReference type="PRINTS" id="PR00632">
    <property type="entry name" value="SONICHHOG"/>
</dbReference>
<evidence type="ECO:0000256" key="3">
    <source>
        <dbReference type="ARBA" id="ARBA00022475"/>
    </source>
</evidence>
<name>H2ZHI5_CIOSA</name>
<dbReference type="GO" id="GO:0005509">
    <property type="term" value="F:calcium ion binding"/>
    <property type="evidence" value="ECO:0007669"/>
    <property type="project" value="TreeGrafter"/>
</dbReference>
<keyword evidence="10" id="KW-0106">Calcium</keyword>
<evidence type="ECO:0000256" key="4">
    <source>
        <dbReference type="ARBA" id="ARBA00022670"/>
    </source>
</evidence>
<reference evidence="19" key="3">
    <citation type="submission" date="2025-09" db="UniProtKB">
        <authorList>
            <consortium name="Ensembl"/>
        </authorList>
    </citation>
    <scope>IDENTIFICATION</scope>
</reference>
<dbReference type="InterPro" id="IPR009045">
    <property type="entry name" value="Zn_M74/Hedgehog-like"/>
</dbReference>
<dbReference type="STRING" id="51511.ENSCSAVP00000017051"/>
<keyword evidence="20" id="KW-1185">Reference proteome</keyword>
<dbReference type="GO" id="GO:0016540">
    <property type="term" value="P:protein autoprocessing"/>
    <property type="evidence" value="ECO:0007669"/>
    <property type="project" value="InterPro"/>
</dbReference>
<dbReference type="InterPro" id="IPR001767">
    <property type="entry name" value="Hedgehog_Hint"/>
</dbReference>
<sequence>MRIRKLYILFLLSVFFVCIAMSCGPGPRHGTRPSERILRPLLRQQYVPHLSEGTVGASGPSEGRIYRNTPKYRKLERNYNPDILFREDEEDGSARIMTKRCKDKVDLLSTLVRNRWAGVSLQVISAWDGDGLHPRGSLHYEGRAVDIKTSDDDTTKYGLLARLAVEAGFDWVFYESKFHVHASVRADGADAVKYGGCFDGTGTAMNESGALISMNNLQIGDKVLAVDRWSGLPVFSEVILFMDKQPTIETEYVEIRTHQQTIRLTSNHLIFVTKSNNSNTFSTKRRAVYASDIIVGDFVYLTLPISGRFEITPSRVEMVATVTRSGVYAPLTAHGTIVVDATVASCYGFINSETLAHAALYPVRAFPSLRTAKRSSGIHWYAKTLADMARNLFPTYWIKLN</sequence>
<dbReference type="GO" id="GO:0005615">
    <property type="term" value="C:extracellular space"/>
    <property type="evidence" value="ECO:0007669"/>
    <property type="project" value="TreeGrafter"/>
</dbReference>
<dbReference type="GO" id="GO:0007267">
    <property type="term" value="P:cell-cell signaling"/>
    <property type="evidence" value="ECO:0007669"/>
    <property type="project" value="InterPro"/>
</dbReference>
<evidence type="ECO:0000256" key="5">
    <source>
        <dbReference type="ARBA" id="ARBA00022679"/>
    </source>
</evidence>
<keyword evidence="4 15" id="KW-0645">Protease</keyword>
<proteinExistence type="inferred from homology"/>
<comment type="subcellular location">
    <molecule>Protein hedgehog N-product</molecule>
    <subcellularLocation>
        <location evidence="15">Cell membrane</location>
        <topology evidence="15">Lipid-anchor</topology>
    </subcellularLocation>
</comment>
<comment type="function">
    <molecule>Protein hedgehog</molecule>
    <text evidence="15">The C-terminal part of the hedgehog protein precursor displays an autoproteolysis activity that results in the cleavage of the full-length protein into two parts (N-product and C-product). In addition, the C-terminal part displays a cholesterol transferase activity that results by the covalent attachment of a cholesterol moiety to the C-terminal of the newly generated N-product.</text>
</comment>
<feature type="domain" description="Hint" evidence="17">
    <location>
        <begin position="308"/>
        <end position="352"/>
    </location>
</feature>
<dbReference type="OMA" id="NSMAIRA"/>
<dbReference type="GO" id="GO:0005789">
    <property type="term" value="C:endoplasmic reticulum membrane"/>
    <property type="evidence" value="ECO:0007669"/>
    <property type="project" value="UniProtKB-SubCell"/>
</dbReference>
<accession>H2ZHI5</accession>
<dbReference type="InParanoid" id="H2ZHI5"/>
<keyword evidence="15" id="KW-0256">Endoplasmic reticulum</keyword>
<dbReference type="GO" id="GO:0016740">
    <property type="term" value="F:transferase activity"/>
    <property type="evidence" value="ECO:0007669"/>
    <property type="project" value="UniProtKB-KW"/>
</dbReference>
<evidence type="ECO:0000259" key="17">
    <source>
        <dbReference type="SMART" id="SM00305"/>
    </source>
</evidence>
<evidence type="ECO:0000256" key="13">
    <source>
        <dbReference type="ARBA" id="ARBA00023288"/>
    </source>
</evidence>
<dbReference type="Gene3D" id="3.30.1380.10">
    <property type="match status" value="1"/>
</dbReference>
<dbReference type="InterPro" id="IPR003587">
    <property type="entry name" value="Hint_dom_N"/>
</dbReference>
<dbReference type="GO" id="GO:0008233">
    <property type="term" value="F:peptidase activity"/>
    <property type="evidence" value="ECO:0007669"/>
    <property type="project" value="UniProtKB-UniRule"/>
</dbReference>